<reference evidence="2" key="1">
    <citation type="journal article" date="2019" name="Int. J. Syst. Evol. Microbiol.">
        <title>The Global Catalogue of Microorganisms (GCM) 10K type strain sequencing project: providing services to taxonomists for standard genome sequencing and annotation.</title>
        <authorList>
            <consortium name="The Broad Institute Genomics Platform"/>
            <consortium name="The Broad Institute Genome Sequencing Center for Infectious Disease"/>
            <person name="Wu L."/>
            <person name="Ma J."/>
        </authorList>
    </citation>
    <scope>NUCLEOTIDE SEQUENCE [LARGE SCALE GENOMIC DNA]</scope>
    <source>
        <strain evidence="2">CGMCC 4.7638</strain>
    </source>
</reference>
<organism evidence="1 2">
    <name type="scientific">Amycolatopsis albidoflavus</name>
    <dbReference type="NCBI Taxonomy" id="102226"/>
    <lineage>
        <taxon>Bacteria</taxon>
        <taxon>Bacillati</taxon>
        <taxon>Actinomycetota</taxon>
        <taxon>Actinomycetes</taxon>
        <taxon>Pseudonocardiales</taxon>
        <taxon>Pseudonocardiaceae</taxon>
        <taxon>Amycolatopsis</taxon>
    </lineage>
</organism>
<proteinExistence type="predicted"/>
<evidence type="ECO:0000313" key="2">
    <source>
        <dbReference type="Proteomes" id="UP001597542"/>
    </source>
</evidence>
<sequence length="136" mass="15490">MSAPQQKTVVRQFIGASGLAERLGVSRSAVNKWRERFPFDSAHPFPAPDVEIDGVPGWLPERVSEVEYWRAGLPGRGNRDEQAASQREYLAEARARGLSVEEALRTVDAFADEYPERDREQIYAWLVSRFKEDQPN</sequence>
<dbReference type="RefSeq" id="WP_344281563.1">
    <property type="nucleotide sequence ID" value="NZ_BAAAHV010000021.1"/>
</dbReference>
<evidence type="ECO:0000313" key="1">
    <source>
        <dbReference type="EMBL" id="MFD2479276.1"/>
    </source>
</evidence>
<dbReference type="Proteomes" id="UP001597542">
    <property type="component" value="Unassembled WGS sequence"/>
</dbReference>
<name>A0ABW5HRI4_9PSEU</name>
<keyword evidence="2" id="KW-1185">Reference proteome</keyword>
<comment type="caution">
    <text evidence="1">The sequence shown here is derived from an EMBL/GenBank/DDBJ whole genome shotgun (WGS) entry which is preliminary data.</text>
</comment>
<dbReference type="InterPro" id="IPR010982">
    <property type="entry name" value="Lambda_DNA-bd_dom_sf"/>
</dbReference>
<dbReference type="EMBL" id="JBHUKQ010000003">
    <property type="protein sequence ID" value="MFD2479276.1"/>
    <property type="molecule type" value="Genomic_DNA"/>
</dbReference>
<gene>
    <name evidence="1" type="ORF">ACFSUT_03235</name>
</gene>
<protein>
    <recommendedName>
        <fullName evidence="3">Helix-turn-helix domain-containing protein</fullName>
    </recommendedName>
</protein>
<dbReference type="Gene3D" id="1.10.260.40">
    <property type="entry name" value="lambda repressor-like DNA-binding domains"/>
    <property type="match status" value="1"/>
</dbReference>
<evidence type="ECO:0008006" key="3">
    <source>
        <dbReference type="Google" id="ProtNLM"/>
    </source>
</evidence>
<accession>A0ABW5HRI4</accession>